<dbReference type="Gene3D" id="3.40.50.11690">
    <property type="entry name" value="Cell division protein FtsQ/DivIB"/>
    <property type="match status" value="1"/>
</dbReference>
<dbReference type="InterPro" id="IPR045335">
    <property type="entry name" value="FtsQ_C_sf"/>
</dbReference>
<accession>A0A520LR32</accession>
<sequence length="185" mass="21597">MIIVFEKPPALKQEQELVLNLSSQTSKTNLSKLLNNQNWIKSYLIKKNAFKPIEVFIETKDPKYIWQDRFYLDADLTKFLYFGEYPELLHLHIPIELVDKWSQAEDQIQAVMETYNLKIFSVSYTEATGWSFNTANKLQINLGSDLSLEVFQKLSLTLKYIFEKNLTPSIIDLRYKDGAALNYGK</sequence>
<gene>
    <name evidence="1" type="ORF">EVB01_02765</name>
</gene>
<comment type="caution">
    <text evidence="1">The sequence shown here is derived from an EMBL/GenBank/DDBJ whole genome shotgun (WGS) entry which is preliminary data.</text>
</comment>
<name>A0A520LR32_9GAMM</name>
<protein>
    <recommendedName>
        <fullName evidence="3">Cell division protein FtsQ</fullName>
    </recommendedName>
</protein>
<dbReference type="EMBL" id="SHBN01000049">
    <property type="protein sequence ID" value="RZO10852.1"/>
    <property type="molecule type" value="Genomic_DNA"/>
</dbReference>
<evidence type="ECO:0008006" key="3">
    <source>
        <dbReference type="Google" id="ProtNLM"/>
    </source>
</evidence>
<evidence type="ECO:0000313" key="1">
    <source>
        <dbReference type="EMBL" id="RZO10852.1"/>
    </source>
</evidence>
<dbReference type="Proteomes" id="UP000319023">
    <property type="component" value="Unassembled WGS sequence"/>
</dbReference>
<dbReference type="AlphaFoldDB" id="A0A520LR32"/>
<proteinExistence type="predicted"/>
<evidence type="ECO:0000313" key="2">
    <source>
        <dbReference type="Proteomes" id="UP000319023"/>
    </source>
</evidence>
<organism evidence="1 2">
    <name type="scientific">SAR86 cluster bacterium</name>
    <dbReference type="NCBI Taxonomy" id="2030880"/>
    <lineage>
        <taxon>Bacteria</taxon>
        <taxon>Pseudomonadati</taxon>
        <taxon>Pseudomonadota</taxon>
        <taxon>Gammaproteobacteria</taxon>
        <taxon>SAR86 cluster</taxon>
    </lineage>
</organism>
<reference evidence="1 2" key="1">
    <citation type="submission" date="2019-02" db="EMBL/GenBank/DDBJ databases">
        <title>Prokaryotic population dynamics and viral predation in marine succession experiment using metagenomics: the confinement effect.</title>
        <authorList>
            <person name="Haro-Moreno J.M."/>
            <person name="Rodriguez-Valera F."/>
            <person name="Lopez-Perez M."/>
        </authorList>
    </citation>
    <scope>NUCLEOTIDE SEQUENCE [LARGE SCALE GENOMIC DNA]</scope>
    <source>
        <strain evidence="1">MED-G168</strain>
    </source>
</reference>